<evidence type="ECO:0000256" key="2">
    <source>
        <dbReference type="ARBA" id="ARBA00011123"/>
    </source>
</evidence>
<dbReference type="GO" id="GO:0005524">
    <property type="term" value="F:ATP binding"/>
    <property type="evidence" value="ECO:0007669"/>
    <property type="project" value="UniProtKB-KW"/>
</dbReference>
<dbReference type="GO" id="GO:0006412">
    <property type="term" value="P:translation"/>
    <property type="evidence" value="ECO:0007669"/>
    <property type="project" value="UniProtKB-UniRule"/>
</dbReference>
<dbReference type="InterPro" id="IPR023168">
    <property type="entry name" value="GatB_Yqey_C_2"/>
</dbReference>
<comment type="function">
    <text evidence="8 11">Allows the formation of correctly charged Asn-tRNA(Asn) or Gln-tRNA(Gln) through the transamidation of misacylated Asp-tRNA(Asn) or Glu-tRNA(Gln) in organisms which lack either or both of asparaginyl-tRNA or glutaminyl-tRNA synthetases. The reaction takes place in the presence of glutamine and ATP through an activated phospho-Asp-tRNA(Asn) or phospho-Glu-tRNA(Gln).</text>
</comment>
<dbReference type="SUPFAM" id="SSF89095">
    <property type="entry name" value="GatB/YqeY motif"/>
    <property type="match status" value="1"/>
</dbReference>
<dbReference type="PANTHER" id="PTHR11659">
    <property type="entry name" value="GLUTAMYL-TRNA GLN AMIDOTRANSFERASE SUBUNIT B MITOCHONDRIAL AND PROKARYOTIC PET112-RELATED"/>
    <property type="match status" value="1"/>
</dbReference>
<organism evidence="13 14">
    <name type="scientific">Legionella jordanis</name>
    <dbReference type="NCBI Taxonomy" id="456"/>
    <lineage>
        <taxon>Bacteria</taxon>
        <taxon>Pseudomonadati</taxon>
        <taxon>Pseudomonadota</taxon>
        <taxon>Gammaproteobacteria</taxon>
        <taxon>Legionellales</taxon>
        <taxon>Legionellaceae</taxon>
        <taxon>Legionella</taxon>
    </lineage>
</organism>
<evidence type="ECO:0000256" key="8">
    <source>
        <dbReference type="ARBA" id="ARBA00024799"/>
    </source>
</evidence>
<dbReference type="Proteomes" id="UP000055035">
    <property type="component" value="Unassembled WGS sequence"/>
</dbReference>
<evidence type="ECO:0000256" key="9">
    <source>
        <dbReference type="ARBA" id="ARBA00047380"/>
    </source>
</evidence>
<keyword evidence="6 11" id="KW-0067">ATP-binding</keyword>
<dbReference type="NCBIfam" id="NF004014">
    <property type="entry name" value="PRK05477.1-4"/>
    <property type="match status" value="1"/>
</dbReference>
<dbReference type="InterPro" id="IPR004413">
    <property type="entry name" value="GatB"/>
</dbReference>
<dbReference type="STRING" id="456.Ljor_1292"/>
<dbReference type="Pfam" id="PF02637">
    <property type="entry name" value="GatB_Yqey"/>
    <property type="match status" value="1"/>
</dbReference>
<dbReference type="SMART" id="SM00845">
    <property type="entry name" value="GatB_Yqey"/>
    <property type="match status" value="1"/>
</dbReference>
<dbReference type="SUPFAM" id="SSF55931">
    <property type="entry name" value="Glutamine synthetase/guanido kinase"/>
    <property type="match status" value="1"/>
</dbReference>
<dbReference type="InterPro" id="IPR017959">
    <property type="entry name" value="Asn/Gln-tRNA_amidoTrfase_suB/E"/>
</dbReference>
<dbReference type="OrthoDB" id="9804078at2"/>
<keyword evidence="7 11" id="KW-0648">Protein biosynthesis</keyword>
<evidence type="ECO:0000256" key="1">
    <source>
        <dbReference type="ARBA" id="ARBA00005306"/>
    </source>
</evidence>
<dbReference type="EMBL" id="LNYJ01000011">
    <property type="protein sequence ID" value="KTD16986.1"/>
    <property type="molecule type" value="Genomic_DNA"/>
</dbReference>
<dbReference type="InterPro" id="IPR017958">
    <property type="entry name" value="Gln-tRNA_amidoTrfase_suB_CS"/>
</dbReference>
<dbReference type="GO" id="GO:0070681">
    <property type="term" value="P:glutaminyl-tRNAGln biosynthesis via transamidation"/>
    <property type="evidence" value="ECO:0007669"/>
    <property type="project" value="TreeGrafter"/>
</dbReference>
<gene>
    <name evidence="11 13" type="primary">gatB</name>
    <name evidence="13" type="ORF">Ljor_1292</name>
</gene>
<dbReference type="FunFam" id="1.10.10.410:FF:000001">
    <property type="entry name" value="Aspartyl/glutamyl-tRNA(Asn/Gln) amidotransferase subunit B"/>
    <property type="match status" value="1"/>
</dbReference>
<sequence>MSWDTVIGLEVHAQLKTKSKLFSASSTTFGAVANSQTSFIDAGLPGVLPVLNEEAVVMAVRFGLAIQADINDHSYFERKNYFYPDLPKGYQISQFQSPIVQNGFLEIEINGQQKKVAIVRAHLEEDAGKSLHDAHSAYSGIDLNRAGTPLLEIVTTPCLYSSEEAIAYLRQLHQLVRFLGICDGNMQEGSFRCDVNISLKPHGSNELGVRTELKNLNSFRFIEKAIAYEQARQQDLLESGQVVKQETRLYCPDSNTTQALRSKENENDYRYFPDPDLLPIFISEAQLQSIKDNMPLLPNQIKQELSQLQDLNHEDIHFLLSSPEHYQFYLEVQRQSIAKEKTIVNWLKGNYAAALNDHNLGFKEAPVSAKSLAQLLDLLTEKRLSNNTAKRIFNRLWKGESNIDEIIQQEGLAQLNNNEALDELVQNIIARYPQQVQEYRAGKEKLLGFFIGQIMKETKGLADPEELNQLLKQFLNA</sequence>
<dbReference type="Gene3D" id="1.10.10.410">
    <property type="match status" value="1"/>
</dbReference>
<keyword evidence="14" id="KW-1185">Reference proteome</keyword>
<dbReference type="InterPro" id="IPR018027">
    <property type="entry name" value="Asn/Gln_amidotransferase"/>
</dbReference>
<keyword evidence="13" id="KW-0808">Transferase</keyword>
<protein>
    <recommendedName>
        <fullName evidence="3 11">Aspartyl/glutamyl-tRNA(Asn/Gln) amidotransferase subunit B</fullName>
        <shortName evidence="11">Asp/Glu-ADT subunit B</shortName>
        <ecNumber evidence="11">6.3.5.-</ecNumber>
    </recommendedName>
</protein>
<evidence type="ECO:0000259" key="12">
    <source>
        <dbReference type="SMART" id="SM00845"/>
    </source>
</evidence>
<dbReference type="GO" id="GO:0050567">
    <property type="term" value="F:glutaminyl-tRNA synthase (glutamine-hydrolyzing) activity"/>
    <property type="evidence" value="ECO:0007669"/>
    <property type="project" value="UniProtKB-UniRule"/>
</dbReference>
<dbReference type="NCBIfam" id="TIGR00133">
    <property type="entry name" value="gatB"/>
    <property type="match status" value="1"/>
</dbReference>
<evidence type="ECO:0000256" key="5">
    <source>
        <dbReference type="ARBA" id="ARBA00022741"/>
    </source>
</evidence>
<keyword evidence="5 11" id="KW-0547">Nucleotide-binding</keyword>
<name>A0A0W0VA60_9GAMM</name>
<feature type="domain" description="Asn/Gln amidotransferase" evidence="12">
    <location>
        <begin position="327"/>
        <end position="475"/>
    </location>
</feature>
<comment type="similarity">
    <text evidence="1 11">Belongs to the GatB/GatE family. GatB subfamily.</text>
</comment>
<dbReference type="InterPro" id="IPR006075">
    <property type="entry name" value="Asn/Gln-tRNA_Trfase_suB/E_cat"/>
</dbReference>
<dbReference type="NCBIfam" id="NF004012">
    <property type="entry name" value="PRK05477.1-2"/>
    <property type="match status" value="1"/>
</dbReference>
<evidence type="ECO:0000256" key="10">
    <source>
        <dbReference type="ARBA" id="ARBA00047913"/>
    </source>
</evidence>
<dbReference type="EC" id="6.3.5.-" evidence="11"/>
<evidence type="ECO:0000256" key="4">
    <source>
        <dbReference type="ARBA" id="ARBA00022598"/>
    </source>
</evidence>
<dbReference type="HAMAP" id="MF_00121">
    <property type="entry name" value="GatB"/>
    <property type="match status" value="1"/>
</dbReference>
<comment type="catalytic activity">
    <reaction evidence="10 11">
        <text>L-glutamyl-tRNA(Gln) + L-glutamine + ATP + H2O = L-glutaminyl-tRNA(Gln) + L-glutamate + ADP + phosphate + H(+)</text>
        <dbReference type="Rhea" id="RHEA:17521"/>
        <dbReference type="Rhea" id="RHEA-COMP:9681"/>
        <dbReference type="Rhea" id="RHEA-COMP:9684"/>
        <dbReference type="ChEBI" id="CHEBI:15377"/>
        <dbReference type="ChEBI" id="CHEBI:15378"/>
        <dbReference type="ChEBI" id="CHEBI:29985"/>
        <dbReference type="ChEBI" id="CHEBI:30616"/>
        <dbReference type="ChEBI" id="CHEBI:43474"/>
        <dbReference type="ChEBI" id="CHEBI:58359"/>
        <dbReference type="ChEBI" id="CHEBI:78520"/>
        <dbReference type="ChEBI" id="CHEBI:78521"/>
        <dbReference type="ChEBI" id="CHEBI:456216"/>
    </reaction>
</comment>
<comment type="catalytic activity">
    <reaction evidence="9 11">
        <text>L-aspartyl-tRNA(Asn) + L-glutamine + ATP + H2O = L-asparaginyl-tRNA(Asn) + L-glutamate + ADP + phosphate + 2 H(+)</text>
        <dbReference type="Rhea" id="RHEA:14513"/>
        <dbReference type="Rhea" id="RHEA-COMP:9674"/>
        <dbReference type="Rhea" id="RHEA-COMP:9677"/>
        <dbReference type="ChEBI" id="CHEBI:15377"/>
        <dbReference type="ChEBI" id="CHEBI:15378"/>
        <dbReference type="ChEBI" id="CHEBI:29985"/>
        <dbReference type="ChEBI" id="CHEBI:30616"/>
        <dbReference type="ChEBI" id="CHEBI:43474"/>
        <dbReference type="ChEBI" id="CHEBI:58359"/>
        <dbReference type="ChEBI" id="CHEBI:78515"/>
        <dbReference type="ChEBI" id="CHEBI:78516"/>
        <dbReference type="ChEBI" id="CHEBI:456216"/>
    </reaction>
</comment>
<evidence type="ECO:0000256" key="7">
    <source>
        <dbReference type="ARBA" id="ARBA00022917"/>
    </source>
</evidence>
<dbReference type="InterPro" id="IPR003789">
    <property type="entry name" value="Asn/Gln_tRNA_amidoTrase-B-like"/>
</dbReference>
<evidence type="ECO:0000313" key="13">
    <source>
        <dbReference type="EMBL" id="KTD16986.1"/>
    </source>
</evidence>
<dbReference type="GO" id="GO:0016740">
    <property type="term" value="F:transferase activity"/>
    <property type="evidence" value="ECO:0007669"/>
    <property type="project" value="UniProtKB-KW"/>
</dbReference>
<evidence type="ECO:0000313" key="14">
    <source>
        <dbReference type="Proteomes" id="UP000055035"/>
    </source>
</evidence>
<dbReference type="PANTHER" id="PTHR11659:SF0">
    <property type="entry name" value="GLUTAMYL-TRNA(GLN) AMIDOTRANSFERASE SUBUNIT B, MITOCHONDRIAL"/>
    <property type="match status" value="1"/>
</dbReference>
<evidence type="ECO:0000256" key="3">
    <source>
        <dbReference type="ARBA" id="ARBA00016923"/>
    </source>
</evidence>
<dbReference type="PROSITE" id="PS01234">
    <property type="entry name" value="GATB"/>
    <property type="match status" value="1"/>
</dbReference>
<dbReference type="InterPro" id="IPR014746">
    <property type="entry name" value="Gln_synth/guanido_kin_cat_dom"/>
</dbReference>
<comment type="subunit">
    <text evidence="2 11">Heterotrimer of A, B and C subunits.</text>
</comment>
<keyword evidence="4 11" id="KW-0436">Ligase</keyword>
<evidence type="ECO:0000256" key="6">
    <source>
        <dbReference type="ARBA" id="ARBA00022840"/>
    </source>
</evidence>
<dbReference type="Pfam" id="PF02934">
    <property type="entry name" value="GatB_N"/>
    <property type="match status" value="1"/>
</dbReference>
<reference evidence="13 14" key="1">
    <citation type="submission" date="2015-11" db="EMBL/GenBank/DDBJ databases">
        <title>Genomic analysis of 38 Legionella species identifies large and diverse effector repertoires.</title>
        <authorList>
            <person name="Burstein D."/>
            <person name="Amaro F."/>
            <person name="Zusman T."/>
            <person name="Lifshitz Z."/>
            <person name="Cohen O."/>
            <person name="Gilbert J.A."/>
            <person name="Pupko T."/>
            <person name="Shuman H.A."/>
            <person name="Segal G."/>
        </authorList>
    </citation>
    <scope>NUCLEOTIDE SEQUENCE [LARGE SCALE GENOMIC DNA]</scope>
    <source>
        <strain evidence="13 14">BL-540</strain>
    </source>
</reference>
<proteinExistence type="inferred from homology"/>
<dbReference type="RefSeq" id="WP_058470789.1">
    <property type="nucleotide sequence ID" value="NZ_CAAAIC010000003.1"/>
</dbReference>
<dbReference type="AlphaFoldDB" id="A0A0W0VA60"/>
<comment type="caution">
    <text evidence="13">The sequence shown here is derived from an EMBL/GenBank/DDBJ whole genome shotgun (WGS) entry which is preliminary data.</text>
</comment>
<dbReference type="GO" id="GO:0050566">
    <property type="term" value="F:asparaginyl-tRNA synthase (glutamine-hydrolyzing) activity"/>
    <property type="evidence" value="ECO:0007669"/>
    <property type="project" value="RHEA"/>
</dbReference>
<accession>A0A0W0VA60</accession>
<dbReference type="PATRIC" id="fig|456.5.peg.1383"/>
<evidence type="ECO:0000256" key="11">
    <source>
        <dbReference type="HAMAP-Rule" id="MF_00121"/>
    </source>
</evidence>